<evidence type="ECO:0000313" key="3">
    <source>
        <dbReference type="Proteomes" id="UP001214628"/>
    </source>
</evidence>
<dbReference type="AlphaFoldDB" id="A0AAF0F206"/>
<sequence length="219" mass="24664">MTSFRLFTFFALALVATVLASPVPEHSISCKPVGHATKLVNYNEEYRSSHWFRTDDNAKHPRLLAGNSSTEKFQFYHCSLPSDKYSKEWKGAIFGQLRSVKHPGLCMTPNNVEVEGPYTNDGWINVETVPPNTDGTITFQKCATTDSEVMRRQWLVLENYNSSKSCSFPRLQQKGRKGDMTLIGLDGGSKGSSFYFPFKESTWAAYLHDTLPASCKDKL</sequence>
<feature type="chain" id="PRO_5042025575" evidence="1">
    <location>
        <begin position="21"/>
        <end position="219"/>
    </location>
</feature>
<evidence type="ECO:0000313" key="2">
    <source>
        <dbReference type="EMBL" id="WFD41376.1"/>
    </source>
</evidence>
<name>A0AAF0F206_9BASI</name>
<organism evidence="2 3">
    <name type="scientific">Malassezia psittaci</name>
    <dbReference type="NCBI Taxonomy" id="1821823"/>
    <lineage>
        <taxon>Eukaryota</taxon>
        <taxon>Fungi</taxon>
        <taxon>Dikarya</taxon>
        <taxon>Basidiomycota</taxon>
        <taxon>Ustilaginomycotina</taxon>
        <taxon>Malasseziomycetes</taxon>
        <taxon>Malasseziales</taxon>
        <taxon>Malasseziaceae</taxon>
        <taxon>Malassezia</taxon>
    </lineage>
</organism>
<gene>
    <name evidence="2" type="ORF">MPSI1_000002</name>
</gene>
<feature type="signal peptide" evidence="1">
    <location>
        <begin position="1"/>
        <end position="20"/>
    </location>
</feature>
<reference evidence="2" key="1">
    <citation type="submission" date="2023-02" db="EMBL/GenBank/DDBJ databases">
        <title>Mating type loci evolution in Malassezia.</title>
        <authorList>
            <person name="Coelho M.A."/>
        </authorList>
    </citation>
    <scope>NUCLEOTIDE SEQUENCE</scope>
    <source>
        <strain evidence="2">CBS 14136</strain>
    </source>
</reference>
<keyword evidence="3" id="KW-1185">Reference proteome</keyword>
<accession>A0AAF0F206</accession>
<dbReference type="Proteomes" id="UP001214628">
    <property type="component" value="Chromosome 1"/>
</dbReference>
<evidence type="ECO:0000256" key="1">
    <source>
        <dbReference type="SAM" id="SignalP"/>
    </source>
</evidence>
<proteinExistence type="predicted"/>
<protein>
    <submittedName>
        <fullName evidence="2">Uncharacterized protein</fullName>
    </submittedName>
</protein>
<keyword evidence="1" id="KW-0732">Signal</keyword>
<dbReference type="EMBL" id="CP118375">
    <property type="protein sequence ID" value="WFD41376.1"/>
    <property type="molecule type" value="Genomic_DNA"/>
</dbReference>